<evidence type="ECO:0000313" key="5">
    <source>
        <dbReference type="Proteomes" id="UP000279384"/>
    </source>
</evidence>
<reference evidence="4 5" key="1">
    <citation type="submission" date="2018-10" db="EMBL/GenBank/DDBJ databases">
        <title>Genomic Encyclopedia of Type Strains, Phase IV (KMG-IV): sequencing the most valuable type-strain genomes for metagenomic binning, comparative biology and taxonomic classification.</title>
        <authorList>
            <person name="Goeker M."/>
        </authorList>
    </citation>
    <scope>NUCLEOTIDE SEQUENCE [LARGE SCALE GENOMIC DNA]</scope>
    <source>
        <strain evidence="4 5">DSM 3303</strain>
    </source>
</reference>
<gene>
    <name evidence="4" type="ORF">C8E02_1155</name>
</gene>
<dbReference type="AlphaFoldDB" id="A0A495BMX1"/>
<feature type="domain" description="Phage terminase large subunit GpA ATPase" evidence="2">
    <location>
        <begin position="42"/>
        <end position="286"/>
    </location>
</feature>
<protein>
    <submittedName>
        <fullName evidence="4">Phage terminase large subunit GpA-like protein</fullName>
    </submittedName>
</protein>
<dbReference type="GO" id="GO:0005524">
    <property type="term" value="F:ATP binding"/>
    <property type="evidence" value="ECO:0007669"/>
    <property type="project" value="InterPro"/>
</dbReference>
<name>A0A495BMX1_VOGIN</name>
<organism evidence="4 5">
    <name type="scientific">Vogesella indigofera</name>
    <name type="common">Pseudomonas indigofera</name>
    <dbReference type="NCBI Taxonomy" id="45465"/>
    <lineage>
        <taxon>Bacteria</taxon>
        <taxon>Pseudomonadati</taxon>
        <taxon>Pseudomonadota</taxon>
        <taxon>Betaproteobacteria</taxon>
        <taxon>Neisseriales</taxon>
        <taxon>Chromobacteriaceae</taxon>
        <taxon>Vogesella</taxon>
    </lineage>
</organism>
<comment type="caution">
    <text evidence="4">The sequence shown here is derived from an EMBL/GenBank/DDBJ whole genome shotgun (WGS) entry which is preliminary data.</text>
</comment>
<dbReference type="Pfam" id="PF05876">
    <property type="entry name" value="GpA_ATPase"/>
    <property type="match status" value="1"/>
</dbReference>
<feature type="region of interest" description="Disordered" evidence="1">
    <location>
        <begin position="611"/>
        <end position="649"/>
    </location>
</feature>
<dbReference type="EMBL" id="RBID01000011">
    <property type="protein sequence ID" value="RKQ61383.1"/>
    <property type="molecule type" value="Genomic_DNA"/>
</dbReference>
<proteinExistence type="inferred from homology"/>
<accession>A0A495BMX1</accession>
<sequence>MKYASGFVAYVKGFVSGLRPDPALWIDQWADEHQRIPADAGAAEPGKYQTDRTPYARGVMRALSPEHPCRRVVVMGASQMLKTQVFLNWICALIHMAPSNILALEPSLNLAKRLSGRIGKNLDAIPALRDRVAAARSRDSRNTIDTKEFTGGTLMITTAGAAANLAEVSARYLYGDEIDRWDRNVNNEGDPVVLAEARTSTFGRNAKIYYSSSPTVDGASRIAELYKEGNQQRYYVPCPHCGESQTLEFEQLKWNADRTAAHYVCIENGCCIEEHHKSTMLGSDDWRATAEGDGETESYHISALYMPLGWVSWAALLKQYEKAEIALQKGDPEPMQVFYNTRLSKVWDNAQERTRGADLLARVEDYALRTIPAGVLMLTAAVDTQANRLELLIKGWGEGLESWTIDHRVIMGDPAEQRTWDTLDEELKAEFIHPSGRRMTIAAGAVDSGGNHTQEVYQFCRLRRWRHILAIKGESKRGKPVLPQRPSKVDVTWRGTTEKGGCELWLIGTDTAKDWLYNRFKLLEGPGAQHFSKDLPAEHFDQLTAERKLIRYVKGRAVTDWVKPKSERNEVLDLNVYNLAMAHYLGLHRYQAADWERLKIKYAQTGLFDQAPPTVTNPATAKDPAPKAGSSALPAPQRRRAQSGYLKRR</sequence>
<feature type="domain" description="Terminase large subunit GpA endonuclease" evidence="3">
    <location>
        <begin position="297"/>
        <end position="592"/>
    </location>
</feature>
<evidence type="ECO:0000256" key="1">
    <source>
        <dbReference type="SAM" id="MobiDB-lite"/>
    </source>
</evidence>
<dbReference type="InterPro" id="IPR046454">
    <property type="entry name" value="GpA_endonuclease"/>
</dbReference>
<dbReference type="InterPro" id="IPR027417">
    <property type="entry name" value="P-loop_NTPase"/>
</dbReference>
<feature type="compositionally biased region" description="Basic residues" evidence="1">
    <location>
        <begin position="637"/>
        <end position="649"/>
    </location>
</feature>
<dbReference type="HAMAP" id="MF_04144">
    <property type="entry name" value="TERL_LAMBDA"/>
    <property type="match status" value="1"/>
</dbReference>
<evidence type="ECO:0000259" key="2">
    <source>
        <dbReference type="Pfam" id="PF05876"/>
    </source>
</evidence>
<dbReference type="RefSeq" id="WP_120809978.1">
    <property type="nucleotide sequence ID" value="NZ_RBID01000011.1"/>
</dbReference>
<dbReference type="Pfam" id="PF20454">
    <property type="entry name" value="GpA_nuclease"/>
    <property type="match status" value="1"/>
</dbReference>
<evidence type="ECO:0000313" key="4">
    <source>
        <dbReference type="EMBL" id="RKQ61383.1"/>
    </source>
</evidence>
<dbReference type="InterPro" id="IPR008866">
    <property type="entry name" value="Phage_lambda_GpA-like"/>
</dbReference>
<dbReference type="InterPro" id="IPR046453">
    <property type="entry name" value="GpA_ATPase"/>
</dbReference>
<dbReference type="Proteomes" id="UP000279384">
    <property type="component" value="Unassembled WGS sequence"/>
</dbReference>
<evidence type="ECO:0000259" key="3">
    <source>
        <dbReference type="Pfam" id="PF20454"/>
    </source>
</evidence>
<dbReference type="Gene3D" id="3.40.50.300">
    <property type="entry name" value="P-loop containing nucleotide triphosphate hydrolases"/>
    <property type="match status" value="1"/>
</dbReference>
<dbReference type="GO" id="GO:0004519">
    <property type="term" value="F:endonuclease activity"/>
    <property type="evidence" value="ECO:0007669"/>
    <property type="project" value="InterPro"/>
</dbReference>
<dbReference type="GO" id="GO:0016887">
    <property type="term" value="F:ATP hydrolysis activity"/>
    <property type="evidence" value="ECO:0007669"/>
    <property type="project" value="InterPro"/>
</dbReference>